<comment type="function">
    <text evidence="7">A core subunit of photosystem II (PSII), probably helps stabilize the reaction center.</text>
</comment>
<organism evidence="8">
    <name type="scientific">Selaginella remotifolia</name>
    <name type="common">Spikemoss</name>
    <dbReference type="NCBI Taxonomy" id="137170"/>
    <lineage>
        <taxon>Eukaryota</taxon>
        <taxon>Viridiplantae</taxon>
        <taxon>Streptophyta</taxon>
        <taxon>Embryophyta</taxon>
        <taxon>Tracheophyta</taxon>
        <taxon>Lycopodiopsida</taxon>
        <taxon>Selaginellales</taxon>
        <taxon>Selaginellaceae</taxon>
        <taxon>Selaginella</taxon>
    </lineage>
</organism>
<dbReference type="GO" id="GO:0009535">
    <property type="term" value="C:chloroplast thylakoid membrane"/>
    <property type="evidence" value="ECO:0007669"/>
    <property type="project" value="UniProtKB-SubCell"/>
</dbReference>
<evidence type="ECO:0000256" key="6">
    <source>
        <dbReference type="ARBA" id="ARBA00023276"/>
    </source>
</evidence>
<dbReference type="AlphaFoldDB" id="A0A482CGV3"/>
<keyword evidence="6 7" id="KW-0604">Photosystem II</keyword>
<evidence type="ECO:0000256" key="1">
    <source>
        <dbReference type="ARBA" id="ARBA00004167"/>
    </source>
</evidence>
<sequence>MSSEVIAQLTFLASIVASGPSVIALPAAREGNL</sequence>
<evidence type="ECO:0000256" key="4">
    <source>
        <dbReference type="ARBA" id="ARBA00022989"/>
    </source>
</evidence>
<dbReference type="GeneID" id="39721508"/>
<evidence type="ECO:0000256" key="2">
    <source>
        <dbReference type="ARBA" id="ARBA00022531"/>
    </source>
</evidence>
<dbReference type="Pfam" id="PF05969">
    <property type="entry name" value="PSII_Ycf12"/>
    <property type="match status" value="1"/>
</dbReference>
<dbReference type="GO" id="GO:0015979">
    <property type="term" value="P:photosynthesis"/>
    <property type="evidence" value="ECO:0007669"/>
    <property type="project" value="UniProtKB-KW"/>
</dbReference>
<reference evidence="8" key="1">
    <citation type="submission" date="2018-07" db="EMBL/GenBank/DDBJ databases">
        <authorList>
            <person name="Zhang H."/>
            <person name="Zhang X."/>
        </authorList>
    </citation>
    <scope>NUCLEOTIDE SEQUENCE</scope>
</reference>
<keyword evidence="4 7" id="KW-1133">Transmembrane helix</keyword>
<geneLocation type="chloroplast" evidence="8"/>
<keyword evidence="3 7" id="KW-0812">Transmembrane</keyword>
<dbReference type="GO" id="GO:0009523">
    <property type="term" value="C:photosystem II"/>
    <property type="evidence" value="ECO:0007669"/>
    <property type="project" value="UniProtKB-KW"/>
</dbReference>
<gene>
    <name evidence="7 8" type="primary">ycf12</name>
    <name evidence="7" type="synonym">psb30</name>
</gene>
<evidence type="ECO:0000256" key="5">
    <source>
        <dbReference type="ARBA" id="ARBA00023136"/>
    </source>
</evidence>
<evidence type="ECO:0000313" key="8">
    <source>
        <dbReference type="EMBL" id="QBL76245.1"/>
    </source>
</evidence>
<comment type="subcellular location">
    <subcellularLocation>
        <location evidence="1">Membrane</location>
        <topology evidence="1">Single-pass membrane protein</topology>
    </subcellularLocation>
    <subcellularLocation>
        <location evidence="7">Plastid</location>
        <location evidence="7">Chloroplast thylakoid membrane</location>
        <topology evidence="7">Single-pass membrane protein</topology>
    </subcellularLocation>
</comment>
<accession>A0A482CGV3</accession>
<dbReference type="InterPro" id="IPR010284">
    <property type="entry name" value="PSII_Ycf12_core-subunit"/>
</dbReference>
<comment type="subunit">
    <text evidence="7">PSII is composed of 1 copy each of membrane proteins PsbA, PsbB, PsbC, PsbD, PsbE, PsbF, PsbH, PsbI, PsbJ, PsbK, PsbL, PsbM, PsbT, PsbX, PsbY, PsbZ, Psb30/Ycf12, peripheral proteins of the oxygen-evolving complex and a large number of cofactors. It forms dimeric complexes.</text>
</comment>
<dbReference type="HAMAP" id="MF_01329">
    <property type="entry name" value="PSII_Psb30_Ycf12"/>
    <property type="match status" value="1"/>
</dbReference>
<evidence type="ECO:0000256" key="7">
    <source>
        <dbReference type="HAMAP-Rule" id="MF_01329"/>
    </source>
</evidence>
<dbReference type="NCBIfam" id="NF010239">
    <property type="entry name" value="PRK13686.1"/>
    <property type="match status" value="1"/>
</dbReference>
<comment type="similarity">
    <text evidence="7">Belongs to the Psb30/Ycf12 family.</text>
</comment>
<proteinExistence type="inferred from homology"/>
<name>A0A482CGV3_SELRE</name>
<dbReference type="EMBL" id="MH598535">
    <property type="protein sequence ID" value="QBL76245.1"/>
    <property type="molecule type" value="Genomic_DNA"/>
</dbReference>
<dbReference type="RefSeq" id="YP_009589662.1">
    <property type="nucleotide sequence ID" value="NC_041644.1"/>
</dbReference>
<keyword evidence="8" id="KW-0150">Chloroplast</keyword>
<reference evidence="8" key="2">
    <citation type="journal article" date="2019" name="J. ISSAAS">
        <title>The Unique Evolutionary Trajectory 1 and Dynamic Conformations of DR and IR/DR-coexisting Plastomes of the Early Vascular Plant Selaginellaceae (Lycophyte).</title>
        <authorList>
            <person name="Zhang H.-R."/>
            <person name="Xiang Q.-P."/>
            <person name="Zhang X.-C."/>
        </authorList>
    </citation>
    <scope>NUCLEOTIDE SEQUENCE</scope>
</reference>
<keyword evidence="2 7" id="KW-0602">Photosynthesis</keyword>
<evidence type="ECO:0000256" key="3">
    <source>
        <dbReference type="ARBA" id="ARBA00022692"/>
    </source>
</evidence>
<keyword evidence="7" id="KW-0793">Thylakoid</keyword>
<protein>
    <recommendedName>
        <fullName evidence="7">Photosystem II reaction center protein Psb30</fullName>
    </recommendedName>
    <alternativeName>
        <fullName evidence="7">Photosystem II reaction center protein Ycf12</fullName>
    </alternativeName>
</protein>
<keyword evidence="8" id="KW-0934">Plastid</keyword>
<keyword evidence="5 7" id="KW-0472">Membrane</keyword>